<dbReference type="Gene3D" id="2.130.10.10">
    <property type="entry name" value="YVTN repeat-like/Quinoprotein amine dehydrogenase"/>
    <property type="match status" value="1"/>
</dbReference>
<dbReference type="Pfam" id="PF18962">
    <property type="entry name" value="Por_Secre_tail"/>
    <property type="match status" value="1"/>
</dbReference>
<dbReference type="SUPFAM" id="SSF101898">
    <property type="entry name" value="NHL repeat"/>
    <property type="match status" value="1"/>
</dbReference>
<comment type="caution">
    <text evidence="3">The sequence shown here is derived from an EMBL/GenBank/DDBJ whole genome shotgun (WGS) entry which is preliminary data.</text>
</comment>
<evidence type="ECO:0000256" key="1">
    <source>
        <dbReference type="ARBA" id="ARBA00022729"/>
    </source>
</evidence>
<dbReference type="InterPro" id="IPR011044">
    <property type="entry name" value="Quino_amine_DH_bsu"/>
</dbReference>
<dbReference type="AlphaFoldDB" id="A0A7K3WWI3"/>
<gene>
    <name evidence="3" type="ORF">G3O08_20595</name>
</gene>
<feature type="non-terminal residue" evidence="3">
    <location>
        <position position="1"/>
    </location>
</feature>
<reference evidence="3 4" key="1">
    <citation type="submission" date="2020-02" db="EMBL/GenBank/DDBJ databases">
        <title>Out from the shadows clarifying the taxonomy of the family Cryomorphaceae and related taxa by utilizing the GTDB taxonomic framework.</title>
        <authorList>
            <person name="Bowman J.P."/>
        </authorList>
    </citation>
    <scope>NUCLEOTIDE SEQUENCE [LARGE SCALE GENOMIC DNA]</scope>
    <source>
        <strain evidence="3 4">QSSC 1-22</strain>
    </source>
</reference>
<evidence type="ECO:0000313" key="4">
    <source>
        <dbReference type="Proteomes" id="UP000486602"/>
    </source>
</evidence>
<dbReference type="EMBL" id="JAAGVY010000111">
    <property type="protein sequence ID" value="NEN25894.1"/>
    <property type="molecule type" value="Genomic_DNA"/>
</dbReference>
<evidence type="ECO:0000313" key="3">
    <source>
        <dbReference type="EMBL" id="NEN25894.1"/>
    </source>
</evidence>
<dbReference type="Proteomes" id="UP000486602">
    <property type="component" value="Unassembled WGS sequence"/>
</dbReference>
<keyword evidence="4" id="KW-1185">Reference proteome</keyword>
<keyword evidence="1" id="KW-0732">Signal</keyword>
<dbReference type="InterPro" id="IPR026444">
    <property type="entry name" value="Secre_tail"/>
</dbReference>
<protein>
    <submittedName>
        <fullName evidence="3">T9SS type A sorting domain-containing protein</fullName>
    </submittedName>
</protein>
<name>A0A7K3WWI3_9FLAO</name>
<organism evidence="3 4">
    <name type="scientific">Cryomorpha ignava</name>
    <dbReference type="NCBI Taxonomy" id="101383"/>
    <lineage>
        <taxon>Bacteria</taxon>
        <taxon>Pseudomonadati</taxon>
        <taxon>Bacteroidota</taxon>
        <taxon>Flavobacteriia</taxon>
        <taxon>Flavobacteriales</taxon>
        <taxon>Cryomorphaceae</taxon>
        <taxon>Cryomorpha</taxon>
    </lineage>
</organism>
<proteinExistence type="predicted"/>
<dbReference type="NCBIfam" id="TIGR04183">
    <property type="entry name" value="Por_Secre_tail"/>
    <property type="match status" value="1"/>
</dbReference>
<feature type="domain" description="Secretion system C-terminal sorting" evidence="2">
    <location>
        <begin position="466"/>
        <end position="543"/>
    </location>
</feature>
<sequence>DIYEVTLSGGVATMDYIATSDIEVHIAFSATNNLIYAVSKHENSYRTLNPLSGVWGPTVMLGADYGEITAAVFAPDALGGPSGKLLFGSQNQNAIFSLNVGTNVVTPYDTYSPVTGGDLAFTSDGMLYMATRSGNGLYEVYPAPTPDVLLGNVPIKVTGLAATDGDQLLLSAQGLMSLELYNSNGTNAGSYMLELDGNPYTLRDGDLASGCNTGETVSDCDNYTTFYVNHGPDIDGSDLYTVDFVAGNAELTYVTNVDFEAHIGYNPEDGLMYFVNKDGSIIRVYNVSTNTFQGDLPILGGVDQLTAVVYDSNNGELYVGDANSDAIASIDLVTGIASFYANAPVFGGDIAVLNGTMYLARRSVSELYEVVPFGNAILIGSIPDGVNGMAPSPNAGNLVTSSATQNAFVEISATDASTITTWPAMLSGDPFTFINGDMASGCIDNVEGPGPLNPLQGELQSELTAFPNPTSGPSQVVFTTAETGRTLVEVYDMSGRNITTLFNQEAQQGHEYRLDFNGAALPNGVYIYRMTTQNETIIEKFMIA</sequence>
<dbReference type="SUPFAM" id="SSF50969">
    <property type="entry name" value="YVTN repeat-like/Quinoprotein amine dehydrogenase"/>
    <property type="match status" value="1"/>
</dbReference>
<evidence type="ECO:0000259" key="2">
    <source>
        <dbReference type="Pfam" id="PF18962"/>
    </source>
</evidence>
<dbReference type="Gene3D" id="2.60.40.4070">
    <property type="match status" value="1"/>
</dbReference>
<feature type="non-terminal residue" evidence="3">
    <location>
        <position position="544"/>
    </location>
</feature>
<dbReference type="RefSeq" id="WP_163287333.1">
    <property type="nucleotide sequence ID" value="NZ_JAAGVY010000111.1"/>
</dbReference>
<dbReference type="InterPro" id="IPR015943">
    <property type="entry name" value="WD40/YVTN_repeat-like_dom_sf"/>
</dbReference>
<accession>A0A7K3WWI3</accession>